<comment type="caution">
    <text evidence="1">The sequence shown here is derived from an EMBL/GenBank/DDBJ whole genome shotgun (WGS) entry which is preliminary data.</text>
</comment>
<protein>
    <submittedName>
        <fullName evidence="1">Uncharacterized protein</fullName>
    </submittedName>
</protein>
<dbReference type="RefSeq" id="WP_116008760.1">
    <property type="nucleotide sequence ID" value="NZ_QUOU01000001.1"/>
</dbReference>
<sequence>MTNSTMQKAEQLALKGNAQQVTQLIQDLANTDFLEVIDPPVQANTTVKATDNLTLLLRHLFSRKDIIGITDSVLWLAQQPTFSAEFEPGTFRHAALVEASGSAQEETAQLMAFLQAASNRYQQYAVKALAQLGSQAAVSLIWQLIYSEQSVLDAVEKEIFTKYYTGWLGVYRDRPPVLSLLVNHVYTTSARQLVITVLAEDLFRSRPDPKYHIPLAQLNQSVDNAVQLAVIIAKWFIFNAEDIGPAQHQQKIAQRIVDLVGAEDVELVAYDAVELRKWIQAVFESATAQTQDADRIALLAAGFNEILTSTDS</sequence>
<evidence type="ECO:0000313" key="2">
    <source>
        <dbReference type="Proteomes" id="UP000256478"/>
    </source>
</evidence>
<gene>
    <name evidence="1" type="ORF">DXX93_14745</name>
</gene>
<reference evidence="1 2" key="1">
    <citation type="submission" date="2018-08" db="EMBL/GenBank/DDBJ databases">
        <title>Thalassotalea euphylliae genome.</title>
        <authorList>
            <person name="Summers S."/>
            <person name="Rice S.A."/>
            <person name="Freckelton M.L."/>
            <person name="Nedved B.T."/>
            <person name="Hadfield M.G."/>
        </authorList>
    </citation>
    <scope>NUCLEOTIDE SEQUENCE [LARGE SCALE GENOMIC DNA]</scope>
    <source>
        <strain evidence="1 2">H1</strain>
    </source>
</reference>
<dbReference type="Proteomes" id="UP000256478">
    <property type="component" value="Unassembled WGS sequence"/>
</dbReference>
<name>A0A3E0TTD9_9GAMM</name>
<dbReference type="EMBL" id="QUOU01000001">
    <property type="protein sequence ID" value="REL27690.1"/>
    <property type="molecule type" value="Genomic_DNA"/>
</dbReference>
<evidence type="ECO:0000313" key="1">
    <source>
        <dbReference type="EMBL" id="REL27690.1"/>
    </source>
</evidence>
<accession>A0A3E0TTD9</accession>
<organism evidence="1 2">
    <name type="scientific">Thalassotalea euphylliae</name>
    <dbReference type="NCBI Taxonomy" id="1655234"/>
    <lineage>
        <taxon>Bacteria</taxon>
        <taxon>Pseudomonadati</taxon>
        <taxon>Pseudomonadota</taxon>
        <taxon>Gammaproteobacteria</taxon>
        <taxon>Alteromonadales</taxon>
        <taxon>Colwelliaceae</taxon>
        <taxon>Thalassotalea</taxon>
    </lineage>
</organism>
<dbReference type="AlphaFoldDB" id="A0A3E0TTD9"/>
<proteinExistence type="predicted"/>